<feature type="domain" description="RanBP2-type" evidence="5">
    <location>
        <begin position="115"/>
        <end position="144"/>
    </location>
</feature>
<keyword evidence="7" id="KW-1185">Reference proteome</keyword>
<dbReference type="GO" id="GO:0008270">
    <property type="term" value="F:zinc ion binding"/>
    <property type="evidence" value="ECO:0007669"/>
    <property type="project" value="UniProtKB-KW"/>
</dbReference>
<proteinExistence type="predicted"/>
<organism evidence="6 7">
    <name type="scientific">Liquidambar formosana</name>
    <name type="common">Formosan gum</name>
    <dbReference type="NCBI Taxonomy" id="63359"/>
    <lineage>
        <taxon>Eukaryota</taxon>
        <taxon>Viridiplantae</taxon>
        <taxon>Streptophyta</taxon>
        <taxon>Embryophyta</taxon>
        <taxon>Tracheophyta</taxon>
        <taxon>Spermatophyta</taxon>
        <taxon>Magnoliopsida</taxon>
        <taxon>eudicotyledons</taxon>
        <taxon>Gunneridae</taxon>
        <taxon>Pentapetalae</taxon>
        <taxon>Saxifragales</taxon>
        <taxon>Altingiaceae</taxon>
        <taxon>Liquidambar</taxon>
    </lineage>
</organism>
<evidence type="ECO:0000256" key="1">
    <source>
        <dbReference type="ARBA" id="ARBA00022723"/>
    </source>
</evidence>
<dbReference type="AlphaFoldDB" id="A0AAP0NAW5"/>
<dbReference type="GO" id="GO:0005737">
    <property type="term" value="C:cytoplasm"/>
    <property type="evidence" value="ECO:0007669"/>
    <property type="project" value="TreeGrafter"/>
</dbReference>
<evidence type="ECO:0000313" key="7">
    <source>
        <dbReference type="Proteomes" id="UP001415857"/>
    </source>
</evidence>
<evidence type="ECO:0000313" key="6">
    <source>
        <dbReference type="EMBL" id="KAK9268370.1"/>
    </source>
</evidence>
<keyword evidence="3" id="KW-0862">Zinc</keyword>
<dbReference type="Gene3D" id="4.10.1060.10">
    <property type="entry name" value="Zinc finger, RanBP2-type"/>
    <property type="match status" value="2"/>
</dbReference>
<dbReference type="PANTHER" id="PTHR23111:SF75">
    <property type="entry name" value="OS06G0141200 PROTEIN"/>
    <property type="match status" value="1"/>
</dbReference>
<dbReference type="PROSITE" id="PS01358">
    <property type="entry name" value="ZF_RANBP2_1"/>
    <property type="match status" value="1"/>
</dbReference>
<feature type="domain" description="RanBP2-type" evidence="5">
    <location>
        <begin position="74"/>
        <end position="103"/>
    </location>
</feature>
<sequence>MNRLADKTGRWKSWPGTGIVLPQLVELTTLPAEQTATNVVHLGVMSWAVEVLVVMAISYQDGKPVTGFALGKMSSGDWLCGSCQHWNFKKRDYCQKCGYSKSGDGVYVDISPMVKPGDWYCANCEAHNFARRTNCHKCGGNMRSSEAAAPQRGDWICAG</sequence>
<dbReference type="Proteomes" id="UP001415857">
    <property type="component" value="Unassembled WGS sequence"/>
</dbReference>
<name>A0AAP0NAW5_LIQFO</name>
<evidence type="ECO:0000256" key="4">
    <source>
        <dbReference type="PROSITE-ProRule" id="PRU00322"/>
    </source>
</evidence>
<dbReference type="PROSITE" id="PS50199">
    <property type="entry name" value="ZF_RANBP2_2"/>
    <property type="match status" value="2"/>
</dbReference>
<dbReference type="EMBL" id="JBBPBK010000015">
    <property type="protein sequence ID" value="KAK9268370.1"/>
    <property type="molecule type" value="Genomic_DNA"/>
</dbReference>
<dbReference type="InterPro" id="IPR036443">
    <property type="entry name" value="Znf_RanBP2_sf"/>
</dbReference>
<dbReference type="PANTHER" id="PTHR23111">
    <property type="entry name" value="ZINC FINGER PROTEIN"/>
    <property type="match status" value="1"/>
</dbReference>
<comment type="caution">
    <text evidence="6">The sequence shown here is derived from an EMBL/GenBank/DDBJ whole genome shotgun (WGS) entry which is preliminary data.</text>
</comment>
<evidence type="ECO:0000259" key="5">
    <source>
        <dbReference type="PROSITE" id="PS50199"/>
    </source>
</evidence>
<reference evidence="6 7" key="1">
    <citation type="journal article" date="2024" name="Plant J.">
        <title>Genome sequences and population genomics reveal climatic adaptation and genomic divergence between two closely related sweetgum species.</title>
        <authorList>
            <person name="Xu W.Q."/>
            <person name="Ren C.Q."/>
            <person name="Zhang X.Y."/>
            <person name="Comes H.P."/>
            <person name="Liu X.H."/>
            <person name="Li Y.G."/>
            <person name="Kettle C.J."/>
            <person name="Jalonen R."/>
            <person name="Gaisberger H."/>
            <person name="Ma Y.Z."/>
            <person name="Qiu Y.X."/>
        </authorList>
    </citation>
    <scope>NUCLEOTIDE SEQUENCE [LARGE SCALE GENOMIC DNA]</scope>
    <source>
        <strain evidence="6">Hangzhou</strain>
    </source>
</reference>
<dbReference type="InterPro" id="IPR001876">
    <property type="entry name" value="Znf_RanBP2"/>
</dbReference>
<dbReference type="SUPFAM" id="SSF90209">
    <property type="entry name" value="Ran binding protein zinc finger-like"/>
    <property type="match status" value="2"/>
</dbReference>
<gene>
    <name evidence="6" type="ORF">L1049_000119</name>
</gene>
<keyword evidence="1" id="KW-0479">Metal-binding</keyword>
<dbReference type="GO" id="GO:0003729">
    <property type="term" value="F:mRNA binding"/>
    <property type="evidence" value="ECO:0007669"/>
    <property type="project" value="TreeGrafter"/>
</dbReference>
<evidence type="ECO:0000256" key="2">
    <source>
        <dbReference type="ARBA" id="ARBA00022771"/>
    </source>
</evidence>
<accession>A0AAP0NAW5</accession>
<protein>
    <recommendedName>
        <fullName evidence="5">RanBP2-type domain-containing protein</fullName>
    </recommendedName>
</protein>
<evidence type="ECO:0000256" key="3">
    <source>
        <dbReference type="ARBA" id="ARBA00022833"/>
    </source>
</evidence>
<keyword evidence="2 4" id="KW-0863">Zinc-finger</keyword>
<dbReference type="SMART" id="SM00547">
    <property type="entry name" value="ZnF_RBZ"/>
    <property type="match status" value="2"/>
</dbReference>